<dbReference type="InterPro" id="IPR002018">
    <property type="entry name" value="CarbesteraseB"/>
</dbReference>
<feature type="transmembrane region" description="Helical" evidence="9">
    <location>
        <begin position="44"/>
        <end position="63"/>
    </location>
</feature>
<keyword evidence="5 9" id="KW-0812">Transmembrane</keyword>
<feature type="transmembrane region" description="Helical" evidence="9">
    <location>
        <begin position="273"/>
        <end position="294"/>
    </location>
</feature>
<comment type="subcellular location">
    <subcellularLocation>
        <location evidence="1">Membrane</location>
        <topology evidence="1">Multi-pass membrane protein</topology>
    </subcellularLocation>
</comment>
<dbReference type="AlphaFoldDB" id="A0A2A2K8U4"/>
<dbReference type="SUPFAM" id="SSF53474">
    <property type="entry name" value="alpha/beta-Hydrolases"/>
    <property type="match status" value="1"/>
</dbReference>
<feature type="transmembrane region" description="Helical" evidence="9">
    <location>
        <begin position="12"/>
        <end position="32"/>
    </location>
</feature>
<dbReference type="PROSITE" id="PS00122">
    <property type="entry name" value="CARBOXYLESTERASE_B_1"/>
    <property type="match status" value="1"/>
</dbReference>
<gene>
    <name evidence="11" type="ORF">WR25_24409</name>
</gene>
<evidence type="ECO:0000256" key="1">
    <source>
        <dbReference type="ARBA" id="ARBA00004141"/>
    </source>
</evidence>
<dbReference type="InterPro" id="IPR019421">
    <property type="entry name" value="7TM_GPCR_serpentine_rcpt_Srd"/>
</dbReference>
<accession>A0A2A2K8U4</accession>
<evidence type="ECO:0000256" key="9">
    <source>
        <dbReference type="SAM" id="Phobius"/>
    </source>
</evidence>
<feature type="transmembrane region" description="Helical" evidence="9">
    <location>
        <begin position="129"/>
        <end position="150"/>
    </location>
</feature>
<organism evidence="11 12">
    <name type="scientific">Diploscapter pachys</name>
    <dbReference type="NCBI Taxonomy" id="2018661"/>
    <lineage>
        <taxon>Eukaryota</taxon>
        <taxon>Metazoa</taxon>
        <taxon>Ecdysozoa</taxon>
        <taxon>Nematoda</taxon>
        <taxon>Chromadorea</taxon>
        <taxon>Rhabditida</taxon>
        <taxon>Rhabditina</taxon>
        <taxon>Rhabditomorpha</taxon>
        <taxon>Rhabditoidea</taxon>
        <taxon>Rhabditidae</taxon>
        <taxon>Diploscapter</taxon>
    </lineage>
</organism>
<dbReference type="STRING" id="2018661.A0A2A2K8U4"/>
<dbReference type="Pfam" id="PF10317">
    <property type="entry name" value="7TM_GPCR_Srd"/>
    <property type="match status" value="1"/>
</dbReference>
<dbReference type="InterPro" id="IPR050920">
    <property type="entry name" value="Nematode_rcpt-like_delta"/>
</dbReference>
<keyword evidence="12" id="KW-1185">Reference proteome</keyword>
<dbReference type="CDD" id="cd00637">
    <property type="entry name" value="7tm_classA_rhodopsin-like"/>
    <property type="match status" value="1"/>
</dbReference>
<dbReference type="InterPro" id="IPR029058">
    <property type="entry name" value="AB_hydrolase_fold"/>
</dbReference>
<proteinExistence type="inferred from homology"/>
<dbReference type="SUPFAM" id="SSF81321">
    <property type="entry name" value="Family A G protein-coupled receptor-like"/>
    <property type="match status" value="1"/>
</dbReference>
<evidence type="ECO:0000256" key="7">
    <source>
        <dbReference type="ARBA" id="ARBA00022989"/>
    </source>
</evidence>
<comment type="similarity">
    <text evidence="3">Belongs to the nematode receptor-like protein srd family.</text>
</comment>
<protein>
    <recommendedName>
        <fullName evidence="10">Carboxylesterase type B domain-containing protein</fullName>
    </recommendedName>
</protein>
<comment type="caution">
    <text evidence="11">The sequence shown here is derived from an EMBL/GenBank/DDBJ whole genome shotgun (WGS) entry which is preliminary data.</text>
</comment>
<comment type="similarity">
    <text evidence="2">Belongs to the type-B carboxylesterase/lipase family.</text>
</comment>
<evidence type="ECO:0000259" key="10">
    <source>
        <dbReference type="Pfam" id="PF00135"/>
    </source>
</evidence>
<evidence type="ECO:0000313" key="11">
    <source>
        <dbReference type="EMBL" id="PAV70361.1"/>
    </source>
</evidence>
<dbReference type="OrthoDB" id="19653at2759"/>
<keyword evidence="7 9" id="KW-1133">Transmembrane helix</keyword>
<dbReference type="Proteomes" id="UP000218231">
    <property type="component" value="Unassembled WGS sequence"/>
</dbReference>
<feature type="transmembrane region" description="Helical" evidence="9">
    <location>
        <begin position="187"/>
        <end position="208"/>
    </location>
</feature>
<reference evidence="11 12" key="1">
    <citation type="journal article" date="2017" name="Curr. Biol.">
        <title>Genome architecture and evolution of a unichromosomal asexual nematode.</title>
        <authorList>
            <person name="Fradin H."/>
            <person name="Zegar C."/>
            <person name="Gutwein M."/>
            <person name="Lucas J."/>
            <person name="Kovtun M."/>
            <person name="Corcoran D."/>
            <person name="Baugh L.R."/>
            <person name="Kiontke K."/>
            <person name="Gunsalus K."/>
            <person name="Fitch D.H."/>
            <person name="Piano F."/>
        </authorList>
    </citation>
    <scope>NUCLEOTIDE SEQUENCE [LARGE SCALE GENOMIC DNA]</scope>
    <source>
        <strain evidence="11">PF1309</strain>
    </source>
</reference>
<dbReference type="Pfam" id="PF00135">
    <property type="entry name" value="COesterase"/>
    <property type="match status" value="1"/>
</dbReference>
<keyword evidence="6" id="KW-0378">Hydrolase</keyword>
<evidence type="ECO:0000256" key="6">
    <source>
        <dbReference type="ARBA" id="ARBA00022801"/>
    </source>
</evidence>
<keyword evidence="4" id="KW-0719">Serine esterase</keyword>
<evidence type="ECO:0000256" key="2">
    <source>
        <dbReference type="ARBA" id="ARBA00005964"/>
    </source>
</evidence>
<evidence type="ECO:0000256" key="3">
    <source>
        <dbReference type="ARBA" id="ARBA00009166"/>
    </source>
</evidence>
<dbReference type="Gene3D" id="3.40.50.1820">
    <property type="entry name" value="alpha/beta hydrolase"/>
    <property type="match status" value="3"/>
</dbReference>
<dbReference type="PANTHER" id="PTHR22945">
    <property type="entry name" value="SERPENTINE RECEPTOR, CLASS D DELTA"/>
    <property type="match status" value="1"/>
</dbReference>
<dbReference type="GO" id="GO:0052689">
    <property type="term" value="F:carboxylic ester hydrolase activity"/>
    <property type="evidence" value="ECO:0007669"/>
    <property type="project" value="UniProtKB-KW"/>
</dbReference>
<dbReference type="InterPro" id="IPR019826">
    <property type="entry name" value="Carboxylesterase_B_AS"/>
</dbReference>
<feature type="domain" description="Carboxylesterase type B" evidence="10">
    <location>
        <begin position="383"/>
        <end position="463"/>
    </location>
</feature>
<dbReference type="PANTHER" id="PTHR22945:SF90">
    <property type="entry name" value="G_PROTEIN_RECEP_F1_2 DOMAIN-CONTAINING PROTEIN"/>
    <property type="match status" value="1"/>
</dbReference>
<evidence type="ECO:0000313" key="12">
    <source>
        <dbReference type="Proteomes" id="UP000218231"/>
    </source>
</evidence>
<evidence type="ECO:0000256" key="4">
    <source>
        <dbReference type="ARBA" id="ARBA00022487"/>
    </source>
</evidence>
<dbReference type="GO" id="GO:0016020">
    <property type="term" value="C:membrane"/>
    <property type="evidence" value="ECO:0007669"/>
    <property type="project" value="UniProtKB-SubCell"/>
</dbReference>
<dbReference type="EMBL" id="LIAE01009281">
    <property type="protein sequence ID" value="PAV70361.1"/>
    <property type="molecule type" value="Genomic_DNA"/>
</dbReference>
<evidence type="ECO:0000256" key="5">
    <source>
        <dbReference type="ARBA" id="ARBA00022692"/>
    </source>
</evidence>
<evidence type="ECO:0000256" key="8">
    <source>
        <dbReference type="ARBA" id="ARBA00023136"/>
    </source>
</evidence>
<feature type="transmembrane region" description="Helical" evidence="9">
    <location>
        <begin position="237"/>
        <end position="261"/>
    </location>
</feature>
<sequence>MIDWPLTIFEVWHYTVNTIGICSNALLIYLCIFKTPRVIRNYAVLMLNFAISDFGTCITDLFVGQRLIPAGIALAYISNGPCKYISGTACYVGYSLMLHFFAHSLWSLLLSFAYRYYILFHPSPSRTTLAIIICIIYTPSFFQWTTFLMANDDQTKVEVYLRNRFPDYDFDNKTITGTLNILESWQAMFTILHMTLPVTPVYCTILILRKKITKELVSVAGTMAKMSHATKSMHQQLLRALTIQACLPFFFSVAVASYAIGQLGIYNSPILEYLTFSSALLIPVISPLISIYFVRPYRTAIILWYYRFRATKIRSIIKPPMTTTNLFDRESGLKKSMFWNGTEYQSAAKNTHSQQSQFSMTTIQLSNFIDSCQACEHVSNTKVPYAAPPIGDLRFAYPQPPIKWNGVWDATEFGPGCIENSSTTKNHPEVISEDCLFLSFYTNDYCLKYKNCSAVFYIHGDILYGLEFVNRELRNFGGNPNSVTVFGHSSGGNLALAMAFSKNIDPEQRYSRIMDDYGNELNPFAGIFWIPPLFSFSSFMEQLQQDVEPRDILLGNTDREYDFPHFDKRDGWSDNDVTMSEEFGYKNQKDIQRIFERDLTSGKLGHAHDTLQLFTATEMLANSMRRLGGNVYLYSITVPKGRSTHNADRQYILGYPFRNEVNWTDADDYTTGQFYAQLYANFIKTGKPGLGKSERFLSEFL</sequence>
<name>A0A2A2K8U4_9BILA</name>
<keyword evidence="8 9" id="KW-0472">Membrane</keyword>